<sequence>MNFNSLDIRRHNSKANLKPNPNMTSPLSNQSPKFCLTQ</sequence>
<comment type="caution">
    <text evidence="2">The sequence shown here is derived from an EMBL/GenBank/DDBJ whole genome shotgun (WGS) entry which is preliminary data.</text>
</comment>
<accession>A0A834W602</accession>
<dbReference type="EMBL" id="JAAIUW010000011">
    <property type="protein sequence ID" value="KAF7809673.1"/>
    <property type="molecule type" value="Genomic_DNA"/>
</dbReference>
<protein>
    <submittedName>
        <fullName evidence="2">Uncharacterized protein</fullName>
    </submittedName>
</protein>
<reference evidence="2" key="1">
    <citation type="submission" date="2020-09" db="EMBL/GenBank/DDBJ databases">
        <title>Genome-Enabled Discovery of Anthraquinone Biosynthesis in Senna tora.</title>
        <authorList>
            <person name="Kang S.-H."/>
            <person name="Pandey R.P."/>
            <person name="Lee C.-M."/>
            <person name="Sim J.-S."/>
            <person name="Jeong J.-T."/>
            <person name="Choi B.-S."/>
            <person name="Jung M."/>
            <person name="Ginzburg D."/>
            <person name="Zhao K."/>
            <person name="Won S.Y."/>
            <person name="Oh T.-J."/>
            <person name="Yu Y."/>
            <person name="Kim N.-H."/>
            <person name="Lee O.R."/>
            <person name="Lee T.-H."/>
            <person name="Bashyal P."/>
            <person name="Kim T.-S."/>
            <person name="Lee W.-H."/>
            <person name="Kawkins C."/>
            <person name="Kim C.-K."/>
            <person name="Kim J.S."/>
            <person name="Ahn B.O."/>
            <person name="Rhee S.Y."/>
            <person name="Sohng J.K."/>
        </authorList>
    </citation>
    <scope>NUCLEOTIDE SEQUENCE</scope>
    <source>
        <tissue evidence="2">Leaf</tissue>
    </source>
</reference>
<proteinExistence type="predicted"/>
<dbReference type="AlphaFoldDB" id="A0A834W602"/>
<organism evidence="2 3">
    <name type="scientific">Senna tora</name>
    <dbReference type="NCBI Taxonomy" id="362788"/>
    <lineage>
        <taxon>Eukaryota</taxon>
        <taxon>Viridiplantae</taxon>
        <taxon>Streptophyta</taxon>
        <taxon>Embryophyta</taxon>
        <taxon>Tracheophyta</taxon>
        <taxon>Spermatophyta</taxon>
        <taxon>Magnoliopsida</taxon>
        <taxon>eudicotyledons</taxon>
        <taxon>Gunneridae</taxon>
        <taxon>Pentapetalae</taxon>
        <taxon>rosids</taxon>
        <taxon>fabids</taxon>
        <taxon>Fabales</taxon>
        <taxon>Fabaceae</taxon>
        <taxon>Caesalpinioideae</taxon>
        <taxon>Cassia clade</taxon>
        <taxon>Senna</taxon>
    </lineage>
</organism>
<feature type="region of interest" description="Disordered" evidence="1">
    <location>
        <begin position="1"/>
        <end position="38"/>
    </location>
</feature>
<evidence type="ECO:0000256" key="1">
    <source>
        <dbReference type="SAM" id="MobiDB-lite"/>
    </source>
</evidence>
<dbReference type="Proteomes" id="UP000634136">
    <property type="component" value="Unassembled WGS sequence"/>
</dbReference>
<gene>
    <name evidence="2" type="ORF">G2W53_036416</name>
</gene>
<feature type="compositionally biased region" description="Polar residues" evidence="1">
    <location>
        <begin position="19"/>
        <end position="38"/>
    </location>
</feature>
<name>A0A834W602_9FABA</name>
<evidence type="ECO:0000313" key="2">
    <source>
        <dbReference type="EMBL" id="KAF7809673.1"/>
    </source>
</evidence>
<keyword evidence="3" id="KW-1185">Reference proteome</keyword>
<evidence type="ECO:0000313" key="3">
    <source>
        <dbReference type="Proteomes" id="UP000634136"/>
    </source>
</evidence>